<evidence type="ECO:0000256" key="3">
    <source>
        <dbReference type="ARBA" id="ARBA00022525"/>
    </source>
</evidence>
<feature type="region of interest" description="Disordered" evidence="6">
    <location>
        <begin position="339"/>
        <end position="415"/>
    </location>
</feature>
<dbReference type="GO" id="GO:0004622">
    <property type="term" value="F:phosphatidylcholine lysophospholipase activity"/>
    <property type="evidence" value="ECO:0007669"/>
    <property type="project" value="TreeGrafter"/>
</dbReference>
<dbReference type="Proteomes" id="UP000028549">
    <property type="component" value="Unassembled WGS sequence"/>
</dbReference>
<evidence type="ECO:0000259" key="9">
    <source>
        <dbReference type="PROSITE" id="PS50847"/>
    </source>
</evidence>
<dbReference type="AlphaFoldDB" id="A0A084GLR2"/>
<evidence type="ECO:0000256" key="7">
    <source>
        <dbReference type="SAM" id="Phobius"/>
    </source>
</evidence>
<feature type="transmembrane region" description="Helical" evidence="7">
    <location>
        <begin position="425"/>
        <end position="445"/>
    </location>
</feature>
<keyword evidence="5" id="KW-0572">Peptidoglycan-anchor</keyword>
<name>A0A084GLR2_METID</name>
<keyword evidence="7" id="KW-1133">Transmembrane helix</keyword>
<dbReference type="InterPro" id="IPR013830">
    <property type="entry name" value="SGNH_hydro"/>
</dbReference>
<feature type="compositionally biased region" description="Basic and acidic residues" evidence="6">
    <location>
        <begin position="393"/>
        <end position="406"/>
    </location>
</feature>
<dbReference type="PROSITE" id="PS50847">
    <property type="entry name" value="GRAM_POS_ANCHORING"/>
    <property type="match status" value="1"/>
</dbReference>
<dbReference type="PANTHER" id="PTHR30383">
    <property type="entry name" value="THIOESTERASE 1/PROTEASE 1/LYSOPHOSPHOLIPASE L1"/>
    <property type="match status" value="1"/>
</dbReference>
<dbReference type="InterPro" id="IPR019931">
    <property type="entry name" value="LPXTG_anchor"/>
</dbReference>
<keyword evidence="7" id="KW-0472">Membrane</keyword>
<dbReference type="Pfam" id="PF00746">
    <property type="entry name" value="Gram_pos_anchor"/>
    <property type="match status" value="1"/>
</dbReference>
<dbReference type="Pfam" id="PF13472">
    <property type="entry name" value="Lipase_GDSL_2"/>
    <property type="match status" value="1"/>
</dbReference>
<evidence type="ECO:0000256" key="4">
    <source>
        <dbReference type="ARBA" id="ARBA00022729"/>
    </source>
</evidence>
<dbReference type="OrthoDB" id="2596050at2"/>
<feature type="chain" id="PRO_5001775871" description="Gram-positive cocci surface proteins LPxTG domain-containing protein" evidence="8">
    <location>
        <begin position="25"/>
        <end position="453"/>
    </location>
</feature>
<dbReference type="EMBL" id="JNVC02000014">
    <property type="protein sequence ID" value="KEZ48274.1"/>
    <property type="molecule type" value="Genomic_DNA"/>
</dbReference>
<dbReference type="STRING" id="246786.GS18_0217215"/>
<dbReference type="RefSeq" id="WP_029566128.1">
    <property type="nucleotide sequence ID" value="NZ_JNVC02000014.1"/>
</dbReference>
<evidence type="ECO:0000256" key="2">
    <source>
        <dbReference type="ARBA" id="ARBA00022512"/>
    </source>
</evidence>
<evidence type="ECO:0000313" key="10">
    <source>
        <dbReference type="EMBL" id="KEZ48274.1"/>
    </source>
</evidence>
<keyword evidence="4 8" id="KW-0732">Signal</keyword>
<comment type="caution">
    <text evidence="10">The sequence shown here is derived from an EMBL/GenBank/DDBJ whole genome shotgun (WGS) entry which is preliminary data.</text>
</comment>
<organism evidence="10 11">
    <name type="scientific">Metabacillus indicus</name>
    <name type="common">Bacillus indicus</name>
    <dbReference type="NCBI Taxonomy" id="246786"/>
    <lineage>
        <taxon>Bacteria</taxon>
        <taxon>Bacillati</taxon>
        <taxon>Bacillota</taxon>
        <taxon>Bacilli</taxon>
        <taxon>Bacillales</taxon>
        <taxon>Bacillaceae</taxon>
        <taxon>Metabacillus</taxon>
    </lineage>
</organism>
<feature type="signal peptide" evidence="8">
    <location>
        <begin position="1"/>
        <end position="24"/>
    </location>
</feature>
<evidence type="ECO:0000313" key="11">
    <source>
        <dbReference type="Proteomes" id="UP000028549"/>
    </source>
</evidence>
<dbReference type="InterPro" id="IPR051532">
    <property type="entry name" value="Ester_Hydrolysis_Enzymes"/>
</dbReference>
<feature type="compositionally biased region" description="Acidic residues" evidence="6">
    <location>
        <begin position="343"/>
        <end position="360"/>
    </location>
</feature>
<comment type="subcellular location">
    <subcellularLocation>
        <location evidence="1">Secreted</location>
        <location evidence="1">Cell wall</location>
        <topology evidence="1">Peptidoglycan-anchor</topology>
    </subcellularLocation>
</comment>
<keyword evidence="2" id="KW-0134">Cell wall</keyword>
<keyword evidence="11" id="KW-1185">Reference proteome</keyword>
<dbReference type="PANTHER" id="PTHR30383:SF5">
    <property type="entry name" value="SGNH HYDROLASE-TYPE ESTERASE DOMAIN-CONTAINING PROTEIN"/>
    <property type="match status" value="1"/>
</dbReference>
<accession>A0A084GLR2</accession>
<protein>
    <recommendedName>
        <fullName evidence="9">Gram-positive cocci surface proteins LPxTG domain-containing protein</fullName>
    </recommendedName>
</protein>
<keyword evidence="7" id="KW-0812">Transmembrane</keyword>
<proteinExistence type="predicted"/>
<gene>
    <name evidence="10" type="ORF">GS18_0217215</name>
</gene>
<evidence type="ECO:0000256" key="8">
    <source>
        <dbReference type="SAM" id="SignalP"/>
    </source>
</evidence>
<sequence length="453" mass="49063">MKKGSLLFVFILLLSSIAASIGFAQEIGKDKLFVAALGDSITFGYNLQEDKTKPSSQAFPYLINEGNAEVANISFPGWTSSQLLGALSNQETLLALQQADVITLNIGSNDYLQAIGLQELIENQTPIEFTPELQQKIAAASAQLSQNLQNILQTIRQNNQTAPVVFYNMYNPFGASEDPFLLSLHQAGEQITLTVNQQVLNPIAAASGSLLVDTYSAFSGNQAAFIIPGDIHPNAAGHQVLGALADQALASLVPAAPTVEIVFSTTEKTEGPVKVTVTADQDVLEMKWLPGEQTADKFSAAGNVINGNTFDVPENGTYTVYVKTQEQLEAVKTFKIENIVSKEEEEPPAEEEPPVEEPPAEEPPAQEEPPKEEEPAEEQPVTEQPQEETPVNETEKEERTSVKEESTTPVVTVKKNELPDTATAAYNYTAAGAVMIMIGAGTMLFRRRRARVN</sequence>
<dbReference type="InterPro" id="IPR036514">
    <property type="entry name" value="SGNH_hydro_sf"/>
</dbReference>
<evidence type="ECO:0000256" key="1">
    <source>
        <dbReference type="ARBA" id="ARBA00004168"/>
    </source>
</evidence>
<dbReference type="NCBIfam" id="TIGR01167">
    <property type="entry name" value="LPXTG_anchor"/>
    <property type="match status" value="1"/>
</dbReference>
<evidence type="ECO:0000256" key="6">
    <source>
        <dbReference type="SAM" id="MobiDB-lite"/>
    </source>
</evidence>
<dbReference type="SUPFAM" id="SSF52266">
    <property type="entry name" value="SGNH hydrolase"/>
    <property type="match status" value="1"/>
</dbReference>
<feature type="domain" description="Gram-positive cocci surface proteins LPxTG" evidence="9">
    <location>
        <begin position="418"/>
        <end position="453"/>
    </location>
</feature>
<feature type="compositionally biased region" description="Low complexity" evidence="6">
    <location>
        <begin position="378"/>
        <end position="392"/>
    </location>
</feature>
<keyword evidence="3" id="KW-0964">Secreted</keyword>
<evidence type="ECO:0000256" key="5">
    <source>
        <dbReference type="ARBA" id="ARBA00023088"/>
    </source>
</evidence>
<reference evidence="10 11" key="1">
    <citation type="journal article" date="2005" name="Int. J. Syst. Evol. Microbiol.">
        <title>Bacillus cibi sp. nov., isolated from jeotgal, a traditional Korean fermented seafood.</title>
        <authorList>
            <person name="Yoon J.H."/>
            <person name="Lee C.H."/>
            <person name="Oh T.K."/>
        </authorList>
    </citation>
    <scope>NUCLEOTIDE SEQUENCE [LARGE SCALE GENOMIC DNA]</scope>
    <source>
        <strain evidence="10 11">DSM 16189</strain>
    </source>
</reference>
<dbReference type="Gene3D" id="3.40.50.1110">
    <property type="entry name" value="SGNH hydrolase"/>
    <property type="match status" value="1"/>
</dbReference>